<dbReference type="GO" id="GO:0061025">
    <property type="term" value="P:membrane fusion"/>
    <property type="evidence" value="ECO:0007669"/>
    <property type="project" value="TreeGrafter"/>
</dbReference>
<feature type="region of interest" description="Disordered" evidence="1">
    <location>
        <begin position="1"/>
        <end position="47"/>
    </location>
</feature>
<dbReference type="PANTHER" id="PTHR23333:SF20">
    <property type="entry name" value="NSFL1 COFACTOR P47"/>
    <property type="match status" value="1"/>
</dbReference>
<evidence type="ECO:0000313" key="4">
    <source>
        <dbReference type="EMBL" id="CAH0489958.1"/>
    </source>
</evidence>
<comment type="caution">
    <text evidence="5">The sequence shown here is derived from an EMBL/GenBank/DDBJ whole genome shotgun (WGS) entry which is preliminary data.</text>
</comment>
<feature type="compositionally biased region" description="Polar residues" evidence="1">
    <location>
        <begin position="1"/>
        <end position="10"/>
    </location>
</feature>
<evidence type="ECO:0008006" key="8">
    <source>
        <dbReference type="Google" id="ProtNLM"/>
    </source>
</evidence>
<organism evidence="5 7">
    <name type="scientific">Peronospora farinosa</name>
    <dbReference type="NCBI Taxonomy" id="134698"/>
    <lineage>
        <taxon>Eukaryota</taxon>
        <taxon>Sar</taxon>
        <taxon>Stramenopiles</taxon>
        <taxon>Oomycota</taxon>
        <taxon>Peronosporomycetes</taxon>
        <taxon>Peronosporales</taxon>
        <taxon>Peronosporaceae</taxon>
        <taxon>Peronospora</taxon>
    </lineage>
</organism>
<evidence type="ECO:0000313" key="6">
    <source>
        <dbReference type="Proteomes" id="UP001157938"/>
    </source>
</evidence>
<keyword evidence="6" id="KW-1185">Reference proteome</keyword>
<dbReference type="Gene3D" id="3.30.420.210">
    <property type="entry name" value="SEP domain"/>
    <property type="match status" value="1"/>
</dbReference>
<dbReference type="PROSITE" id="PS51399">
    <property type="entry name" value="SEP"/>
    <property type="match status" value="1"/>
</dbReference>
<dbReference type="EMBL" id="CANTFK010000726">
    <property type="protein sequence ID" value="CAI5724215.1"/>
    <property type="molecule type" value="Genomic_DNA"/>
</dbReference>
<evidence type="ECO:0000313" key="5">
    <source>
        <dbReference type="EMBL" id="CAI5724215.1"/>
    </source>
</evidence>
<dbReference type="GO" id="GO:0031468">
    <property type="term" value="P:nuclear membrane reassembly"/>
    <property type="evidence" value="ECO:0007669"/>
    <property type="project" value="TreeGrafter"/>
</dbReference>
<evidence type="ECO:0000256" key="1">
    <source>
        <dbReference type="SAM" id="MobiDB-lite"/>
    </source>
</evidence>
<dbReference type="InterPro" id="IPR036241">
    <property type="entry name" value="NSFL1C_SEP_dom_sf"/>
</dbReference>
<dbReference type="InterPro" id="IPR012340">
    <property type="entry name" value="NA-bd_OB-fold"/>
</dbReference>
<dbReference type="GO" id="GO:0007030">
    <property type="term" value="P:Golgi organization"/>
    <property type="evidence" value="ECO:0007669"/>
    <property type="project" value="TreeGrafter"/>
</dbReference>
<sequence length="414" mass="45244">MVNIVGLSSLNGRNNDDRRQDRDQSNQYYAGGASDRGGGSGLSVIGPGNGNDHVANIIGRAQQDARAAVVAGDSTQPRHVITFYREGFTVNDGPYRARSDPSNRLFLEALEQGHVPQELEGENRNEPVEISLVDKREENYVAPPPPAYTAFSGEGQTMGSSTYAAEAVIQGDAQVAKRPMIDDKKPTTTLQIRLHNGQRLRETLNLDHSIRDLHAIIRLNDAGTQPYTLLAGFPPRPVSTDLDQTIEQAGLKGAAVTQKLINVMAAAPPRRSSISTAKAFVGQIYIALQSSIRSTPTIDGIDCFRLWVQVGIVIATSEDRNQCTVDDGTGILQLELKIFLKNAPPGIDARPRLGDYIMAIGPMQKVKADIDVSVRTLLAHQVVKLDAKLQREPMWYLEVIEYWTSVVQKNPTTA</sequence>
<dbReference type="EMBL" id="CAKLBC010001200">
    <property type="protein sequence ID" value="CAH0489958.1"/>
    <property type="molecule type" value="Genomic_DNA"/>
</dbReference>
<dbReference type="Proteomes" id="UP001157938">
    <property type="component" value="Unassembled WGS sequence"/>
</dbReference>
<dbReference type="CDD" id="cd01770">
    <property type="entry name" value="UBX_UBXN2"/>
    <property type="match status" value="1"/>
</dbReference>
<name>A0AAV0TNU8_9STRA</name>
<dbReference type="GO" id="GO:0043161">
    <property type="term" value="P:proteasome-mediated ubiquitin-dependent protein catabolic process"/>
    <property type="evidence" value="ECO:0007669"/>
    <property type="project" value="TreeGrafter"/>
</dbReference>
<dbReference type="InterPro" id="IPR001012">
    <property type="entry name" value="UBX_dom"/>
</dbReference>
<dbReference type="InterPro" id="IPR032245">
    <property type="entry name" value="RMI2"/>
</dbReference>
<dbReference type="SMART" id="SM00553">
    <property type="entry name" value="SEP"/>
    <property type="match status" value="1"/>
</dbReference>
<dbReference type="InterPro" id="IPR012989">
    <property type="entry name" value="SEP_domain"/>
</dbReference>
<dbReference type="AlphaFoldDB" id="A0AAV0TNU8"/>
<accession>A0AAV0TNU8</accession>
<dbReference type="Pfam" id="PF16100">
    <property type="entry name" value="RMI2"/>
    <property type="match status" value="1"/>
</dbReference>
<dbReference type="SUPFAM" id="SSF54236">
    <property type="entry name" value="Ubiquitin-like"/>
    <property type="match status" value="1"/>
</dbReference>
<dbReference type="SMART" id="SM00166">
    <property type="entry name" value="UBX"/>
    <property type="match status" value="1"/>
</dbReference>
<dbReference type="Gene3D" id="3.10.20.90">
    <property type="entry name" value="Phosphatidylinositol 3-kinase Catalytic Subunit, Chain A, domain 1"/>
    <property type="match status" value="1"/>
</dbReference>
<reference evidence="5" key="2">
    <citation type="submission" date="2022-12" db="EMBL/GenBank/DDBJ databases">
        <authorList>
            <person name="Webb A."/>
        </authorList>
    </citation>
    <scope>NUCLEOTIDE SEQUENCE</scope>
    <source>
        <strain evidence="5">Pf2</strain>
    </source>
</reference>
<reference evidence="4 6" key="1">
    <citation type="submission" date="2021-11" db="EMBL/GenBank/DDBJ databases">
        <authorList>
            <person name="Islam A."/>
            <person name="Islam S."/>
            <person name="Flora M.S."/>
            <person name="Rahman M."/>
            <person name="Ziaur R.M."/>
            <person name="Epstein J.H."/>
            <person name="Hassan M."/>
            <person name="Klassen M."/>
            <person name="Woodard K."/>
            <person name="Webb A."/>
            <person name="Webby R.J."/>
            <person name="El Zowalaty M.E."/>
        </authorList>
    </citation>
    <scope>NUCLEOTIDE SEQUENCE [LARGE SCALE GENOMIC DNA]</scope>
    <source>
        <strain evidence="4">Pf1</strain>
    </source>
</reference>
<feature type="domain" description="SEP" evidence="3">
    <location>
        <begin position="76"/>
        <end position="141"/>
    </location>
</feature>
<protein>
    <recommendedName>
        <fullName evidence="8">UBX domain-containing protein</fullName>
    </recommendedName>
</protein>
<dbReference type="SUPFAM" id="SSF102848">
    <property type="entry name" value="NSFL1 (p97 ATPase) cofactor p47, SEP domain"/>
    <property type="match status" value="1"/>
</dbReference>
<feature type="compositionally biased region" description="Basic and acidic residues" evidence="1">
    <location>
        <begin position="14"/>
        <end position="24"/>
    </location>
</feature>
<dbReference type="Proteomes" id="UP001159659">
    <property type="component" value="Unassembled WGS sequence"/>
</dbReference>
<evidence type="ECO:0000259" key="2">
    <source>
        <dbReference type="PROSITE" id="PS50033"/>
    </source>
</evidence>
<dbReference type="GO" id="GO:0000045">
    <property type="term" value="P:autophagosome assembly"/>
    <property type="evidence" value="ECO:0007669"/>
    <property type="project" value="TreeGrafter"/>
</dbReference>
<dbReference type="InterPro" id="IPR029071">
    <property type="entry name" value="Ubiquitin-like_domsf"/>
</dbReference>
<feature type="domain" description="UBX" evidence="2">
    <location>
        <begin position="183"/>
        <end position="259"/>
    </location>
</feature>
<dbReference type="PANTHER" id="PTHR23333">
    <property type="entry name" value="UBX DOMAIN CONTAINING PROTEIN"/>
    <property type="match status" value="1"/>
</dbReference>
<dbReference type="GO" id="GO:0043130">
    <property type="term" value="F:ubiquitin binding"/>
    <property type="evidence" value="ECO:0007669"/>
    <property type="project" value="TreeGrafter"/>
</dbReference>
<dbReference type="GO" id="GO:0005634">
    <property type="term" value="C:nucleus"/>
    <property type="evidence" value="ECO:0007669"/>
    <property type="project" value="TreeGrafter"/>
</dbReference>
<gene>
    <name evidence="4" type="ORF">PFR001_LOCUS5331</name>
    <name evidence="5" type="ORF">PFR002_LOCUS4844</name>
</gene>
<dbReference type="GO" id="GO:0005829">
    <property type="term" value="C:cytosol"/>
    <property type="evidence" value="ECO:0007669"/>
    <property type="project" value="TreeGrafter"/>
</dbReference>
<proteinExistence type="predicted"/>
<evidence type="ECO:0000259" key="3">
    <source>
        <dbReference type="PROSITE" id="PS51399"/>
    </source>
</evidence>
<dbReference type="Pfam" id="PF08059">
    <property type="entry name" value="SEP"/>
    <property type="match status" value="1"/>
</dbReference>
<dbReference type="Pfam" id="PF00789">
    <property type="entry name" value="UBX"/>
    <property type="match status" value="1"/>
</dbReference>
<evidence type="ECO:0000313" key="7">
    <source>
        <dbReference type="Proteomes" id="UP001159659"/>
    </source>
</evidence>
<dbReference type="PROSITE" id="PS50033">
    <property type="entry name" value="UBX"/>
    <property type="match status" value="1"/>
</dbReference>
<dbReference type="Gene3D" id="2.40.50.140">
    <property type="entry name" value="Nucleic acid-binding proteins"/>
    <property type="match status" value="1"/>
</dbReference>